<dbReference type="RefSeq" id="WP_125580750.1">
    <property type="nucleotide sequence ID" value="NZ_BOLV01000003.1"/>
</dbReference>
<evidence type="ECO:0000313" key="6">
    <source>
        <dbReference type="Proteomes" id="UP001597199"/>
    </source>
</evidence>
<dbReference type="PANTHER" id="PTHR21011:SF1">
    <property type="entry name" value="SMALL RIBOSOMAL SUBUNIT PROTEIN BS6M"/>
    <property type="match status" value="1"/>
</dbReference>
<dbReference type="GO" id="GO:0005840">
    <property type="term" value="C:ribosome"/>
    <property type="evidence" value="ECO:0007669"/>
    <property type="project" value="UniProtKB-KW"/>
</dbReference>
<protein>
    <recommendedName>
        <fullName evidence="3 4">Small ribosomal subunit protein bS6</fullName>
    </recommendedName>
</protein>
<evidence type="ECO:0000256" key="4">
    <source>
        <dbReference type="HAMAP-Rule" id="MF_00360"/>
    </source>
</evidence>
<dbReference type="InterPro" id="IPR000529">
    <property type="entry name" value="Ribosomal_bS6"/>
</dbReference>
<dbReference type="Proteomes" id="UP001597199">
    <property type="component" value="Unassembled WGS sequence"/>
</dbReference>
<dbReference type="HAMAP" id="MF_00360">
    <property type="entry name" value="Ribosomal_bS6"/>
    <property type="match status" value="1"/>
</dbReference>
<reference evidence="6" key="1">
    <citation type="journal article" date="2019" name="Int. J. Syst. Evol. Microbiol.">
        <title>The Global Catalogue of Microorganisms (GCM) 10K type strain sequencing project: providing services to taxonomists for standard genome sequencing and annotation.</title>
        <authorList>
            <consortium name="The Broad Institute Genomics Platform"/>
            <consortium name="The Broad Institute Genome Sequencing Center for Infectious Disease"/>
            <person name="Wu L."/>
            <person name="Ma J."/>
        </authorList>
    </citation>
    <scope>NUCLEOTIDE SEQUENCE [LARGE SCALE GENOMIC DNA]</scope>
    <source>
        <strain evidence="6">CCM 9110</strain>
    </source>
</reference>
<sequence>MAETKYEVTYIIRPDIDEEAKAQLVERFDNILKENGANIIDSKDWQKRKFAYEIKKYSEGTYHIVNLTANDSKAIDEFDRLAKISGDILRQMIVVRED</sequence>
<evidence type="ECO:0000256" key="3">
    <source>
        <dbReference type="ARBA" id="ARBA00035294"/>
    </source>
</evidence>
<name>A0ABW4BEZ0_9LACO</name>
<comment type="caution">
    <text evidence="5">The sequence shown here is derived from an EMBL/GenBank/DDBJ whole genome shotgun (WGS) entry which is preliminary data.</text>
</comment>
<evidence type="ECO:0000256" key="1">
    <source>
        <dbReference type="ARBA" id="ARBA00009512"/>
    </source>
</evidence>
<dbReference type="CDD" id="cd00473">
    <property type="entry name" value="bS6"/>
    <property type="match status" value="1"/>
</dbReference>
<gene>
    <name evidence="4 5" type="primary">rpsF</name>
    <name evidence="5" type="ORF">ACFQ41_07030</name>
</gene>
<keyword evidence="4" id="KW-0687">Ribonucleoprotein</keyword>
<proteinExistence type="inferred from homology"/>
<organism evidence="5 6">
    <name type="scientific">Lacticaseibacillus suilingensis</name>
    <dbReference type="NCBI Taxonomy" id="2799577"/>
    <lineage>
        <taxon>Bacteria</taxon>
        <taxon>Bacillati</taxon>
        <taxon>Bacillota</taxon>
        <taxon>Bacilli</taxon>
        <taxon>Lactobacillales</taxon>
        <taxon>Lactobacillaceae</taxon>
        <taxon>Lacticaseibacillus</taxon>
    </lineage>
</organism>
<evidence type="ECO:0000256" key="2">
    <source>
        <dbReference type="ARBA" id="ARBA00035104"/>
    </source>
</evidence>
<dbReference type="SUPFAM" id="SSF54995">
    <property type="entry name" value="Ribosomal protein S6"/>
    <property type="match status" value="1"/>
</dbReference>
<dbReference type="NCBIfam" id="TIGR00166">
    <property type="entry name" value="S6"/>
    <property type="match status" value="1"/>
</dbReference>
<evidence type="ECO:0000313" key="5">
    <source>
        <dbReference type="EMBL" id="MFD1399059.1"/>
    </source>
</evidence>
<dbReference type="Gene3D" id="3.30.70.60">
    <property type="match status" value="1"/>
</dbReference>
<dbReference type="InterPro" id="IPR014717">
    <property type="entry name" value="Transl_elong_EF1B/ribsomal_bS6"/>
</dbReference>
<dbReference type="PANTHER" id="PTHR21011">
    <property type="entry name" value="MITOCHONDRIAL 28S RIBOSOMAL PROTEIN S6"/>
    <property type="match status" value="1"/>
</dbReference>
<dbReference type="InterPro" id="IPR035980">
    <property type="entry name" value="Ribosomal_bS6_sf"/>
</dbReference>
<comment type="function">
    <text evidence="2 4">Binds together with bS18 to 16S ribosomal RNA.</text>
</comment>
<dbReference type="InterPro" id="IPR020814">
    <property type="entry name" value="Ribosomal_S6_plastid/chlpt"/>
</dbReference>
<keyword evidence="4" id="KW-0699">rRNA-binding</keyword>
<dbReference type="EMBL" id="JBHTOA010000030">
    <property type="protein sequence ID" value="MFD1399059.1"/>
    <property type="molecule type" value="Genomic_DNA"/>
</dbReference>
<dbReference type="Pfam" id="PF01250">
    <property type="entry name" value="Ribosomal_S6"/>
    <property type="match status" value="1"/>
</dbReference>
<comment type="similarity">
    <text evidence="1 4">Belongs to the bacterial ribosomal protein bS6 family.</text>
</comment>
<accession>A0ABW4BEZ0</accession>
<keyword evidence="4 5" id="KW-0689">Ribosomal protein</keyword>
<keyword evidence="4" id="KW-0694">RNA-binding</keyword>
<keyword evidence="6" id="KW-1185">Reference proteome</keyword>